<dbReference type="Proteomes" id="UP000532247">
    <property type="component" value="Unassembled WGS sequence"/>
</dbReference>
<name>A0A7Y4B786_VIBAL</name>
<dbReference type="RefSeq" id="WP_171346252.1">
    <property type="nucleotide sequence ID" value="NZ_JAGDJY010000023.1"/>
</dbReference>
<comment type="caution">
    <text evidence="1">The sequence shown here is derived from an EMBL/GenBank/DDBJ whole genome shotgun (WGS) entry which is preliminary data.</text>
</comment>
<dbReference type="AlphaFoldDB" id="A0A7Y4B786"/>
<gene>
    <name evidence="1" type="ORF">F0254_23325</name>
</gene>
<organism evidence="1 2">
    <name type="scientific">Vibrio alginolyticus</name>
    <dbReference type="NCBI Taxonomy" id="663"/>
    <lineage>
        <taxon>Bacteria</taxon>
        <taxon>Pseudomonadati</taxon>
        <taxon>Pseudomonadota</taxon>
        <taxon>Gammaproteobacteria</taxon>
        <taxon>Vibrionales</taxon>
        <taxon>Vibrionaceae</taxon>
        <taxon>Vibrio</taxon>
    </lineage>
</organism>
<evidence type="ECO:0000313" key="1">
    <source>
        <dbReference type="EMBL" id="NOI11754.1"/>
    </source>
</evidence>
<dbReference type="EMBL" id="VTYF01000022">
    <property type="protein sequence ID" value="NOI11754.1"/>
    <property type="molecule type" value="Genomic_DNA"/>
</dbReference>
<proteinExistence type="predicted"/>
<sequence>MNTYQHEDTIITTFYDYEKARLFAKAVRGRVSPSNKVDELSNLSFVGKHAVTFSLSNQPDKELIQQFIDERMKLVAFEVQATQVGYGNDRNDRYGRNFDYQQACAEREVLHRANHANEVKSTEERVIILFNKIVFSPEF</sequence>
<protein>
    <submittedName>
        <fullName evidence="1">Uncharacterized protein</fullName>
    </submittedName>
</protein>
<accession>A0A7Y4B786</accession>
<reference evidence="1 2" key="1">
    <citation type="submission" date="2019-09" db="EMBL/GenBank/DDBJ databases">
        <title>Draft genome sequencing and comparative genomics of hatchery-associated Vibrios.</title>
        <authorList>
            <person name="Kehlet-Delgado H."/>
            <person name="Mueller R.S."/>
        </authorList>
    </citation>
    <scope>NUCLEOTIDE SEQUENCE [LARGE SCALE GENOMIC DNA]</scope>
    <source>
        <strain evidence="1 2">081416A</strain>
    </source>
</reference>
<evidence type="ECO:0000313" key="2">
    <source>
        <dbReference type="Proteomes" id="UP000532247"/>
    </source>
</evidence>